<evidence type="ECO:0000313" key="1">
    <source>
        <dbReference type="EMBL" id="OXM54958.1"/>
    </source>
</evidence>
<comment type="caution">
    <text evidence="1">The sequence shown here is derived from an EMBL/GenBank/DDBJ whole genome shotgun (WGS) entry which is preliminary data.</text>
</comment>
<dbReference type="OrthoDB" id="3514105at2"/>
<name>A0A229S7S5_AMYAL</name>
<dbReference type="AlphaFoldDB" id="A0A229S7S5"/>
<dbReference type="GO" id="GO:0008168">
    <property type="term" value="F:methyltransferase activity"/>
    <property type="evidence" value="ECO:0007669"/>
    <property type="project" value="UniProtKB-KW"/>
</dbReference>
<dbReference type="RefSeq" id="WP_020630132.1">
    <property type="nucleotide sequence ID" value="NZ_KB913032.1"/>
</dbReference>
<sequence length="293" mass="32622">MSELNEEEFPPPGVDLTHPSPARIYDYALGGTSNWEIDRQFADKLIADYPMVKSIALANRMFLHRAVRHLVKAGIRQFIDIGSGLPTMGHTHEVADRLAPGQARVVYVDYEPVAVAHSRSILREHGDENRHTAIHADMRDTDRLWDAIADTGILDLDQPVALLLIAVLHFQQPPAHPDTDRDDIGASVVARYRELLPPNSYLAISHATNHNVPATQVKLLADLKALYDNLSSPAIWRTHQEVTDLFGNFTLHPPGVTWTPLWHPEESTGRDVTIQFDDPSESVILAGIAQKEA</sequence>
<proteinExistence type="predicted"/>
<dbReference type="Pfam" id="PF04672">
    <property type="entry name" value="Methyltransf_19"/>
    <property type="match status" value="1"/>
</dbReference>
<organism evidence="1 2">
    <name type="scientific">Amycolatopsis alba DSM 44262</name>
    <dbReference type="NCBI Taxonomy" id="1125972"/>
    <lineage>
        <taxon>Bacteria</taxon>
        <taxon>Bacillati</taxon>
        <taxon>Actinomycetota</taxon>
        <taxon>Actinomycetes</taxon>
        <taxon>Pseudonocardiales</taxon>
        <taxon>Pseudonocardiaceae</taxon>
        <taxon>Amycolatopsis</taxon>
    </lineage>
</organism>
<accession>A0A229S7S5</accession>
<keyword evidence="2" id="KW-1185">Reference proteome</keyword>
<dbReference type="InterPro" id="IPR006764">
    <property type="entry name" value="SAM_dep_MeTrfase_SAV2177_type"/>
</dbReference>
<evidence type="ECO:0000313" key="2">
    <source>
        <dbReference type="Proteomes" id="UP000215563"/>
    </source>
</evidence>
<dbReference type="InterPro" id="IPR029063">
    <property type="entry name" value="SAM-dependent_MTases_sf"/>
</dbReference>
<dbReference type="PIRSF" id="PIRSF017393">
    <property type="entry name" value="MTase_SAV2177"/>
    <property type="match status" value="1"/>
</dbReference>
<keyword evidence="1" id="KW-0808">Transferase</keyword>
<gene>
    <name evidence="1" type="ORF">CFP75_02125</name>
</gene>
<dbReference type="Proteomes" id="UP000215563">
    <property type="component" value="Unassembled WGS sequence"/>
</dbReference>
<dbReference type="GO" id="GO:0032259">
    <property type="term" value="P:methylation"/>
    <property type="evidence" value="ECO:0007669"/>
    <property type="project" value="UniProtKB-KW"/>
</dbReference>
<dbReference type="SUPFAM" id="SSF53335">
    <property type="entry name" value="S-adenosyl-L-methionine-dependent methyltransferases"/>
    <property type="match status" value="1"/>
</dbReference>
<dbReference type="EMBL" id="NMQU01000008">
    <property type="protein sequence ID" value="OXM54958.1"/>
    <property type="molecule type" value="Genomic_DNA"/>
</dbReference>
<dbReference type="Gene3D" id="3.40.50.150">
    <property type="entry name" value="Vaccinia Virus protein VP39"/>
    <property type="match status" value="1"/>
</dbReference>
<keyword evidence="1" id="KW-0489">Methyltransferase</keyword>
<protein>
    <submittedName>
        <fullName evidence="1">Methyltransferase</fullName>
    </submittedName>
</protein>
<reference evidence="1 2" key="1">
    <citation type="submission" date="2017-07" db="EMBL/GenBank/DDBJ databases">
        <title>Amycolatopsis alba DSM 44262 Genome sequencing and assembly.</title>
        <authorList>
            <person name="Kaur N."/>
            <person name="Mayilraj S."/>
        </authorList>
    </citation>
    <scope>NUCLEOTIDE SEQUENCE [LARGE SCALE GENOMIC DNA]</scope>
    <source>
        <strain evidence="1 2">DSM 44262</strain>
    </source>
</reference>